<name>A0A154P814_DUFNO</name>
<feature type="compositionally biased region" description="Basic and acidic residues" evidence="1">
    <location>
        <begin position="111"/>
        <end position="127"/>
    </location>
</feature>
<dbReference type="Proteomes" id="UP000076502">
    <property type="component" value="Unassembled WGS sequence"/>
</dbReference>
<keyword evidence="3" id="KW-1185">Reference proteome</keyword>
<feature type="region of interest" description="Disordered" evidence="1">
    <location>
        <begin position="407"/>
        <end position="441"/>
    </location>
</feature>
<sequence length="441" mass="51134">MKPAENYKPKYTSQSFSDSRNLPDSYWNYQQKKGQSLSFNRNGRNTEAPVSYYSSSTSYKPTKGHVCSNPTYPRCVSPHAGEVSQHRSLQGHSKLGRDKHYTPNVSTKSKPRYDDELGNTEKFKYINEELGNFTDDNADEEVEDEEDDNAEAGEFLNKEYDEQEADDEIDEESDPSPQTHRAQRASMKEADARQPRWRATDQQQDPRRHRCQQRVLAVGQGHSLIPRYYHNVAEHEVPEPLSEEDFVRTSKKNLLKRSTDYHQWSPSRGEPDRYVVTPMSVQTRRARTKTEIDQLIETELGETRKCNCCGSLTQRRPESPVKTSCRFDDRVSFPTKGPIGDEPDSHEQMFCARYNWRHNPKDTSGVSDIPPSQYPMKSRKSRDVKSPTIYQVPEHDCIDQLPNEYTRASSRYHRKTMDPEKSKRSPNISYVVPRVSSRYDE</sequence>
<accession>A0A154P814</accession>
<reference evidence="2 3" key="1">
    <citation type="submission" date="2015-07" db="EMBL/GenBank/DDBJ databases">
        <title>The genome of Dufourea novaeangliae.</title>
        <authorList>
            <person name="Pan H."/>
            <person name="Kapheim K."/>
        </authorList>
    </citation>
    <scope>NUCLEOTIDE SEQUENCE [LARGE SCALE GENOMIC DNA]</scope>
    <source>
        <strain evidence="2">0120121106</strain>
        <tissue evidence="2">Whole body</tissue>
    </source>
</reference>
<feature type="region of interest" description="Disordered" evidence="1">
    <location>
        <begin position="78"/>
        <end position="211"/>
    </location>
</feature>
<protein>
    <submittedName>
        <fullName evidence="2">Uncharacterized protein</fullName>
    </submittedName>
</protein>
<gene>
    <name evidence="2" type="ORF">WN55_09128</name>
</gene>
<dbReference type="EMBL" id="KQ434839">
    <property type="protein sequence ID" value="KZC08065.1"/>
    <property type="molecule type" value="Genomic_DNA"/>
</dbReference>
<feature type="compositionally biased region" description="Acidic residues" evidence="1">
    <location>
        <begin position="136"/>
        <end position="151"/>
    </location>
</feature>
<feature type="region of interest" description="Disordered" evidence="1">
    <location>
        <begin position="1"/>
        <end position="26"/>
    </location>
</feature>
<evidence type="ECO:0000256" key="1">
    <source>
        <dbReference type="SAM" id="MobiDB-lite"/>
    </source>
</evidence>
<evidence type="ECO:0000313" key="2">
    <source>
        <dbReference type="EMBL" id="KZC08065.1"/>
    </source>
</evidence>
<dbReference type="OrthoDB" id="7687230at2759"/>
<proteinExistence type="predicted"/>
<feature type="compositionally biased region" description="Polar residues" evidence="1">
    <location>
        <begin position="11"/>
        <end position="26"/>
    </location>
</feature>
<dbReference type="AlphaFoldDB" id="A0A154P814"/>
<feature type="compositionally biased region" description="Acidic residues" evidence="1">
    <location>
        <begin position="161"/>
        <end position="174"/>
    </location>
</feature>
<organism evidence="2 3">
    <name type="scientific">Dufourea novaeangliae</name>
    <name type="common">Sweat bee</name>
    <dbReference type="NCBI Taxonomy" id="178035"/>
    <lineage>
        <taxon>Eukaryota</taxon>
        <taxon>Metazoa</taxon>
        <taxon>Ecdysozoa</taxon>
        <taxon>Arthropoda</taxon>
        <taxon>Hexapoda</taxon>
        <taxon>Insecta</taxon>
        <taxon>Pterygota</taxon>
        <taxon>Neoptera</taxon>
        <taxon>Endopterygota</taxon>
        <taxon>Hymenoptera</taxon>
        <taxon>Apocrita</taxon>
        <taxon>Aculeata</taxon>
        <taxon>Apoidea</taxon>
        <taxon>Anthophila</taxon>
        <taxon>Halictidae</taxon>
        <taxon>Rophitinae</taxon>
        <taxon>Dufourea</taxon>
    </lineage>
</organism>
<evidence type="ECO:0000313" key="3">
    <source>
        <dbReference type="Proteomes" id="UP000076502"/>
    </source>
</evidence>
<feature type="region of interest" description="Disordered" evidence="1">
    <location>
        <begin position="361"/>
        <end position="386"/>
    </location>
</feature>